<keyword evidence="2" id="KW-1185">Reference proteome</keyword>
<reference evidence="1 2" key="1">
    <citation type="submission" date="2019-09" db="EMBL/GenBank/DDBJ databases">
        <title>Draft genome sequence of Bacillus sp. JC-7.</title>
        <authorList>
            <person name="Tanaka N."/>
            <person name="Shiwa Y."/>
            <person name="Fujita N."/>
            <person name="Tanasupawat S."/>
        </authorList>
    </citation>
    <scope>NUCLEOTIDE SEQUENCE [LARGE SCALE GENOMIC DNA]</scope>
    <source>
        <strain evidence="1 2">JC-7</strain>
    </source>
</reference>
<dbReference type="EMBL" id="BKZQ01000004">
    <property type="protein sequence ID" value="GER69205.1"/>
    <property type="molecule type" value="Genomic_DNA"/>
</dbReference>
<comment type="caution">
    <text evidence="1">The sequence shown here is derived from an EMBL/GenBank/DDBJ whole genome shotgun (WGS) entry which is preliminary data.</text>
</comment>
<dbReference type="AlphaFoldDB" id="A0A5J4JF48"/>
<gene>
    <name evidence="1" type="ORF">BpJC7_05080</name>
</gene>
<evidence type="ECO:0000313" key="1">
    <source>
        <dbReference type="EMBL" id="GER69205.1"/>
    </source>
</evidence>
<organism evidence="1 2">
    <name type="scientific">Weizmannia acidilactici</name>
    <dbReference type="NCBI Taxonomy" id="2607726"/>
    <lineage>
        <taxon>Bacteria</taxon>
        <taxon>Bacillati</taxon>
        <taxon>Bacillota</taxon>
        <taxon>Bacilli</taxon>
        <taxon>Bacillales</taxon>
        <taxon>Bacillaceae</taxon>
        <taxon>Heyndrickxia</taxon>
    </lineage>
</organism>
<name>A0A5J4JF48_9BACI</name>
<protein>
    <submittedName>
        <fullName evidence="1">Uncharacterized protein</fullName>
    </submittedName>
</protein>
<accession>A0A5J4JF48</accession>
<evidence type="ECO:0000313" key="2">
    <source>
        <dbReference type="Proteomes" id="UP000391919"/>
    </source>
</evidence>
<dbReference type="Proteomes" id="UP000391919">
    <property type="component" value="Unassembled WGS sequence"/>
</dbReference>
<sequence length="76" mass="8538">MPLIGEEAKKFAGRLDAQLDKLDSVDAMDIRPNSNFKNGGSNLLASFFLPVSSRFFKATFIPSRGRGYYKYGKWAE</sequence>
<proteinExistence type="predicted"/>